<dbReference type="RefSeq" id="WP_170165125.1">
    <property type="nucleotide sequence ID" value="NZ_RJVI01000003.1"/>
</dbReference>
<comment type="caution">
    <text evidence="1">The sequence shown here is derived from an EMBL/GenBank/DDBJ whole genome shotgun (WGS) entry which is preliminary data.</text>
</comment>
<gene>
    <name evidence="1" type="ORF">EDC57_2243</name>
</gene>
<keyword evidence="2" id="KW-1185">Reference proteome</keyword>
<dbReference type="NCBIfam" id="NF008009">
    <property type="entry name" value="PRK10738.1"/>
    <property type="match status" value="1"/>
</dbReference>
<dbReference type="PANTHER" id="PTHR34352:SF1">
    <property type="entry name" value="PROTEIN YHFA"/>
    <property type="match status" value="1"/>
</dbReference>
<dbReference type="Gene3D" id="2.20.25.10">
    <property type="match status" value="1"/>
</dbReference>
<protein>
    <submittedName>
        <fullName evidence="1">Putative redox protein</fullName>
    </submittedName>
</protein>
<dbReference type="Pfam" id="PF02566">
    <property type="entry name" value="OsmC"/>
    <property type="match status" value="1"/>
</dbReference>
<sequence>MRVRAKWVEGVAFVGESGSGHAVVMDGAPEAGGRNLGPRPMEMVLLGLAGCTGFDVVTILRKARQAVTDCVVEVEAERAETVPRVFTRIHVHYRVRGRGLDARAVARAVQLSAEKYCSVSRMLAASVEIRHDHRVEEEAGDGAGGP</sequence>
<reference evidence="1 2" key="1">
    <citation type="submission" date="2018-11" db="EMBL/GenBank/DDBJ databases">
        <title>Genomic Encyclopedia of Type Strains, Phase IV (KMG-IV): sequencing the most valuable type-strain genomes for metagenomic binning, comparative biology and taxonomic classification.</title>
        <authorList>
            <person name="Goeker M."/>
        </authorList>
    </citation>
    <scope>NUCLEOTIDE SEQUENCE [LARGE SCALE GENOMIC DNA]</scope>
    <source>
        <strain evidence="1 2">DSM 100275</strain>
    </source>
</reference>
<dbReference type="EMBL" id="RJVI01000003">
    <property type="protein sequence ID" value="ROR29572.1"/>
    <property type="molecule type" value="Genomic_DNA"/>
</dbReference>
<dbReference type="PANTHER" id="PTHR34352">
    <property type="entry name" value="PROTEIN YHFA"/>
    <property type="match status" value="1"/>
</dbReference>
<dbReference type="SUPFAM" id="SSF82784">
    <property type="entry name" value="OsmC-like"/>
    <property type="match status" value="1"/>
</dbReference>
<dbReference type="InterPro" id="IPR003718">
    <property type="entry name" value="OsmC/Ohr_fam"/>
</dbReference>
<dbReference type="AlphaFoldDB" id="A0A3N1XWK1"/>
<dbReference type="Gene3D" id="3.30.300.20">
    <property type="match status" value="1"/>
</dbReference>
<name>A0A3N1XWK1_9GAMM</name>
<dbReference type="InterPro" id="IPR015946">
    <property type="entry name" value="KH_dom-like_a/b"/>
</dbReference>
<evidence type="ECO:0000313" key="2">
    <source>
        <dbReference type="Proteomes" id="UP000276634"/>
    </source>
</evidence>
<evidence type="ECO:0000313" key="1">
    <source>
        <dbReference type="EMBL" id="ROR29572.1"/>
    </source>
</evidence>
<organism evidence="1 2">
    <name type="scientific">Inmirania thermothiophila</name>
    <dbReference type="NCBI Taxonomy" id="1750597"/>
    <lineage>
        <taxon>Bacteria</taxon>
        <taxon>Pseudomonadati</taxon>
        <taxon>Pseudomonadota</taxon>
        <taxon>Gammaproteobacteria</taxon>
        <taxon>Chromatiales</taxon>
        <taxon>Ectothiorhodospiraceae</taxon>
        <taxon>Inmirania</taxon>
    </lineage>
</organism>
<dbReference type="Proteomes" id="UP000276634">
    <property type="component" value="Unassembled WGS sequence"/>
</dbReference>
<proteinExistence type="predicted"/>
<dbReference type="InterPro" id="IPR036102">
    <property type="entry name" value="OsmC/Ohrsf"/>
</dbReference>
<accession>A0A3N1XWK1</accession>